<keyword evidence="3 5" id="KW-1133">Transmembrane helix</keyword>
<dbReference type="SUPFAM" id="SSF51306">
    <property type="entry name" value="LexA/Signal peptidase"/>
    <property type="match status" value="1"/>
</dbReference>
<feature type="transmembrane region" description="Helical" evidence="5">
    <location>
        <begin position="42"/>
        <end position="68"/>
    </location>
</feature>
<dbReference type="InterPro" id="IPR036286">
    <property type="entry name" value="LexA/Signal_pep-like_sf"/>
</dbReference>
<dbReference type="Proteomes" id="UP000001694">
    <property type="component" value="Chromosome"/>
</dbReference>
<dbReference type="AlphaFoldDB" id="B1YDQ5"/>
<dbReference type="NCBIfam" id="TIGR02228">
    <property type="entry name" value="sigpep_I_arch"/>
    <property type="match status" value="1"/>
</dbReference>
<keyword evidence="7" id="KW-1185">Reference proteome</keyword>
<evidence type="ECO:0000256" key="1">
    <source>
        <dbReference type="ARBA" id="ARBA00004370"/>
    </source>
</evidence>
<dbReference type="HOGENOM" id="CLU_726874_0_0_2"/>
<dbReference type="InterPro" id="IPR019533">
    <property type="entry name" value="Peptidase_S26"/>
</dbReference>
<keyword evidence="2 5" id="KW-0812">Transmembrane</keyword>
<dbReference type="PANTHER" id="PTHR10806">
    <property type="entry name" value="SIGNAL PEPTIDASE COMPLEX CATALYTIC SUBUNIT SEC11"/>
    <property type="match status" value="1"/>
</dbReference>
<evidence type="ECO:0000313" key="6">
    <source>
        <dbReference type="EMBL" id="ACB39918.1"/>
    </source>
</evidence>
<comment type="subcellular location">
    <subcellularLocation>
        <location evidence="1">Membrane</location>
    </subcellularLocation>
</comment>
<dbReference type="PRINTS" id="PR00728">
    <property type="entry name" value="SIGNALPTASE"/>
</dbReference>
<gene>
    <name evidence="6" type="ordered locus">Tneu_0985</name>
</gene>
<evidence type="ECO:0000256" key="3">
    <source>
        <dbReference type="ARBA" id="ARBA00022989"/>
    </source>
</evidence>
<dbReference type="eggNOG" id="arCOG01739">
    <property type="taxonomic scope" value="Archaea"/>
</dbReference>
<protein>
    <submittedName>
        <fullName evidence="6">Peptidase S26B, signal peptidase</fullName>
    </submittedName>
</protein>
<dbReference type="GO" id="GO:0006465">
    <property type="term" value="P:signal peptide processing"/>
    <property type="evidence" value="ECO:0007669"/>
    <property type="project" value="InterPro"/>
</dbReference>
<dbReference type="Gene3D" id="2.10.109.10">
    <property type="entry name" value="Umud Fragment, subunit A"/>
    <property type="match status" value="1"/>
</dbReference>
<dbReference type="OrthoDB" id="4822at2157"/>
<accession>B1YDQ5</accession>
<dbReference type="STRING" id="444157.Tneu_0985"/>
<dbReference type="InterPro" id="IPR001733">
    <property type="entry name" value="Peptidase_S26B"/>
</dbReference>
<evidence type="ECO:0000313" key="7">
    <source>
        <dbReference type="Proteomes" id="UP000001694"/>
    </source>
</evidence>
<dbReference type="EMBL" id="CP001014">
    <property type="protein sequence ID" value="ACB39918.1"/>
    <property type="molecule type" value="Genomic_DNA"/>
</dbReference>
<feature type="transmembrane region" description="Helical" evidence="5">
    <location>
        <begin position="222"/>
        <end position="245"/>
    </location>
</feature>
<dbReference type="GO" id="GO:0016020">
    <property type="term" value="C:membrane"/>
    <property type="evidence" value="ECO:0007669"/>
    <property type="project" value="UniProtKB-SubCell"/>
</dbReference>
<dbReference type="GO" id="GO:0004252">
    <property type="term" value="F:serine-type endopeptidase activity"/>
    <property type="evidence" value="ECO:0007669"/>
    <property type="project" value="InterPro"/>
</dbReference>
<evidence type="ECO:0000256" key="2">
    <source>
        <dbReference type="ARBA" id="ARBA00022692"/>
    </source>
</evidence>
<reference evidence="6" key="1">
    <citation type="submission" date="2008-03" db="EMBL/GenBank/DDBJ databases">
        <title>Complete sequence of Thermoproteus neutrophilus V24Sta.</title>
        <authorList>
            <consortium name="US DOE Joint Genome Institute"/>
            <person name="Copeland A."/>
            <person name="Lucas S."/>
            <person name="Lapidus A."/>
            <person name="Glavina del Rio T."/>
            <person name="Dalin E."/>
            <person name="Tice H."/>
            <person name="Bruce D."/>
            <person name="Goodwin L."/>
            <person name="Pitluck S."/>
            <person name="Sims D."/>
            <person name="Brettin T."/>
            <person name="Detter J.C."/>
            <person name="Han C."/>
            <person name="Kuske C.R."/>
            <person name="Schmutz J."/>
            <person name="Larimer F."/>
            <person name="Land M."/>
            <person name="Hauser L."/>
            <person name="Kyrpides N."/>
            <person name="Mikhailova N."/>
            <person name="Biddle J.F."/>
            <person name="Zhang Z."/>
            <person name="Fitz-Gibbon S.T."/>
            <person name="Lowe T.M."/>
            <person name="Saltikov C."/>
            <person name="House C.H."/>
            <person name="Richardson P."/>
        </authorList>
    </citation>
    <scope>NUCLEOTIDE SEQUENCE [LARGE SCALE GENOMIC DNA]</scope>
    <source>
        <strain evidence="6">V24Sta</strain>
    </source>
</reference>
<dbReference type="GeneID" id="6164607"/>
<dbReference type="KEGG" id="tne:Tneu_0985"/>
<organism evidence="6 7">
    <name type="scientific">Pyrobaculum neutrophilum (strain DSM 2338 / JCM 9278 / NBRC 100436 / V24Sta)</name>
    <name type="common">Thermoproteus neutrophilus</name>
    <dbReference type="NCBI Taxonomy" id="444157"/>
    <lineage>
        <taxon>Archaea</taxon>
        <taxon>Thermoproteota</taxon>
        <taxon>Thermoprotei</taxon>
        <taxon>Thermoproteales</taxon>
        <taxon>Thermoproteaceae</taxon>
        <taxon>Pyrobaculum</taxon>
    </lineage>
</organism>
<name>B1YDQ5_PYRNV</name>
<dbReference type="CDD" id="cd06530">
    <property type="entry name" value="S26_SPase_I"/>
    <property type="match status" value="1"/>
</dbReference>
<dbReference type="RefSeq" id="WP_012350338.1">
    <property type="nucleotide sequence ID" value="NC_010525.1"/>
</dbReference>
<evidence type="ECO:0000256" key="5">
    <source>
        <dbReference type="SAM" id="Phobius"/>
    </source>
</evidence>
<keyword evidence="4 5" id="KW-0472">Membrane</keyword>
<dbReference type="PANTHER" id="PTHR10806:SF6">
    <property type="entry name" value="SIGNAL PEPTIDASE COMPLEX CATALYTIC SUBUNIT SEC11"/>
    <property type="match status" value="1"/>
</dbReference>
<sequence>MDGRHLWLAVPLLSLAPAFVKVELWTLAPVWGLLALYFSRYVWGGGLASGLAPAAAYMAVWAGLGLVFGFEANRYGGSPTATLLNGVYFGLAALAREFARYAALSLRAEELYLLGPPKRLLWSRGDLWTGLVSTALAVDASWLSPSPQWVGLSLVPSLSISHACSLLQRRYGPFASLPLATVWGALPYVSPAVPKSPWVLYGLVHLLLLLGVMAEDAPRRDLIPAVGAVALAAFLVGAFGVRPFVVATGSMSPLYQPGDVVFVVPIRHAEVGDVVLYRADFGYVLHRVIDVREVGGRTYYITKGDANPTPDARPVPQEAVLGKAVFKVPYVGTPALWARDPSSWPLLAVLLAAAAGLEHLLKTLLKRS</sequence>
<proteinExistence type="predicted"/>
<feature type="transmembrane region" description="Helical" evidence="5">
    <location>
        <begin position="198"/>
        <end position="215"/>
    </location>
</feature>
<evidence type="ECO:0000256" key="4">
    <source>
        <dbReference type="ARBA" id="ARBA00023136"/>
    </source>
</evidence>